<feature type="domain" description="Phosphoadenosine phosphosulphate reductase" evidence="5">
    <location>
        <begin position="29"/>
        <end position="198"/>
    </location>
</feature>
<dbReference type="PIRSF" id="PIRSF000857">
    <property type="entry name" value="PAPS_reductase"/>
    <property type="match status" value="1"/>
</dbReference>
<feature type="binding site" evidence="4">
    <location>
        <position position="192"/>
    </location>
    <ligand>
        <name>[4Fe-4S] cluster</name>
        <dbReference type="ChEBI" id="CHEBI:49883"/>
    </ligand>
</feature>
<dbReference type="PANTHER" id="PTHR46509">
    <property type="entry name" value="PHOSPHOADENOSINE PHOSPHOSULFATE REDUCTASE"/>
    <property type="match status" value="1"/>
</dbReference>
<dbReference type="Proteomes" id="UP000553706">
    <property type="component" value="Unassembled WGS sequence"/>
</dbReference>
<evidence type="ECO:0000313" key="7">
    <source>
        <dbReference type="Proteomes" id="UP000553706"/>
    </source>
</evidence>
<dbReference type="HAMAP" id="MF_00063">
    <property type="entry name" value="CysH"/>
    <property type="match status" value="1"/>
</dbReference>
<comment type="caution">
    <text evidence="6">The sequence shown here is derived from an EMBL/GenBank/DDBJ whole genome shotgun (WGS) entry which is preliminary data.</text>
</comment>
<comment type="function">
    <text evidence="4">Catalyzes the formation of sulfite from adenosine 5'-phosphosulfate (APS) using thioredoxin as an electron donor.</text>
</comment>
<keyword evidence="4" id="KW-0479">Metal-binding</keyword>
<keyword evidence="4" id="KW-0408">Iron</keyword>
<dbReference type="RefSeq" id="WP_221246605.1">
    <property type="nucleotide sequence ID" value="NZ_JACHFJ010000002.1"/>
</dbReference>
<dbReference type="EMBL" id="JACHFJ010000002">
    <property type="protein sequence ID" value="MBB5372501.1"/>
    <property type="molecule type" value="Genomic_DNA"/>
</dbReference>
<dbReference type="GO" id="GO:0070814">
    <property type="term" value="P:hydrogen sulfide biosynthetic process"/>
    <property type="evidence" value="ECO:0007669"/>
    <property type="project" value="UniProtKB-UniRule"/>
</dbReference>
<comment type="subcellular location">
    <subcellularLocation>
        <location evidence="4">Cytoplasm</location>
    </subcellularLocation>
</comment>
<keyword evidence="4" id="KW-0963">Cytoplasm</keyword>
<comment type="cofactor">
    <cofactor evidence="4">
        <name>[4Fe-4S] cluster</name>
        <dbReference type="ChEBI" id="CHEBI:49883"/>
    </cofactor>
    <text evidence="4">Binds 1 [4Fe-4S] cluster per subunit.</text>
</comment>
<dbReference type="GO" id="GO:0046872">
    <property type="term" value="F:metal ion binding"/>
    <property type="evidence" value="ECO:0007669"/>
    <property type="project" value="UniProtKB-KW"/>
</dbReference>
<evidence type="ECO:0000259" key="5">
    <source>
        <dbReference type="Pfam" id="PF01507"/>
    </source>
</evidence>
<dbReference type="InterPro" id="IPR014729">
    <property type="entry name" value="Rossmann-like_a/b/a_fold"/>
</dbReference>
<keyword evidence="7" id="KW-1185">Reference proteome</keyword>
<dbReference type="GO" id="GO:0043866">
    <property type="term" value="F:adenylyl-sulfate reductase (thioredoxin) activity"/>
    <property type="evidence" value="ECO:0007669"/>
    <property type="project" value="UniProtKB-EC"/>
</dbReference>
<name>A0A840VLN6_9PROT</name>
<dbReference type="InterPro" id="IPR002500">
    <property type="entry name" value="PAPS_reduct_dom"/>
</dbReference>
<evidence type="ECO:0000256" key="3">
    <source>
        <dbReference type="ARBA" id="ARBA00024327"/>
    </source>
</evidence>
<dbReference type="Pfam" id="PF01507">
    <property type="entry name" value="PAPS_reduct"/>
    <property type="match status" value="1"/>
</dbReference>
<evidence type="ECO:0000256" key="1">
    <source>
        <dbReference type="ARBA" id="ARBA00009732"/>
    </source>
</evidence>
<comment type="similarity">
    <text evidence="1 4">Belongs to the PAPS reductase family. CysH subfamily.</text>
</comment>
<dbReference type="CDD" id="cd23945">
    <property type="entry name" value="PAPS_reductase"/>
    <property type="match status" value="1"/>
</dbReference>
<dbReference type="InterPro" id="IPR004511">
    <property type="entry name" value="PAPS/APS_Rdtase"/>
</dbReference>
<dbReference type="GO" id="GO:0004604">
    <property type="term" value="F:phosphoadenylyl-sulfate reductase (thioredoxin) activity"/>
    <property type="evidence" value="ECO:0007669"/>
    <property type="project" value="UniProtKB-UniRule"/>
</dbReference>
<dbReference type="GO" id="GO:0005737">
    <property type="term" value="C:cytoplasm"/>
    <property type="evidence" value="ECO:0007669"/>
    <property type="project" value="UniProtKB-SubCell"/>
</dbReference>
<comment type="pathway">
    <text evidence="3 4">Sulfur metabolism; hydrogen sulfide biosynthesis; sulfite from sulfate.</text>
</comment>
<dbReference type="Gene3D" id="3.40.50.620">
    <property type="entry name" value="HUPs"/>
    <property type="match status" value="1"/>
</dbReference>
<evidence type="ECO:0000256" key="2">
    <source>
        <dbReference type="ARBA" id="ARBA00023002"/>
    </source>
</evidence>
<organism evidence="6 7">
    <name type="scientific">Acidocella aromatica</name>
    <dbReference type="NCBI Taxonomy" id="1303579"/>
    <lineage>
        <taxon>Bacteria</taxon>
        <taxon>Pseudomonadati</taxon>
        <taxon>Pseudomonadota</taxon>
        <taxon>Alphaproteobacteria</taxon>
        <taxon>Acetobacterales</taxon>
        <taxon>Acidocellaceae</taxon>
        <taxon>Acidocella</taxon>
    </lineage>
</organism>
<proteinExistence type="inferred from homology"/>
<dbReference type="PANTHER" id="PTHR46509:SF1">
    <property type="entry name" value="PHOSPHOADENOSINE PHOSPHOSULFATE REDUCTASE"/>
    <property type="match status" value="1"/>
</dbReference>
<dbReference type="NCBIfam" id="NF002537">
    <property type="entry name" value="PRK02090.1"/>
    <property type="match status" value="1"/>
</dbReference>
<dbReference type="SUPFAM" id="SSF52402">
    <property type="entry name" value="Adenine nucleotide alpha hydrolases-like"/>
    <property type="match status" value="1"/>
</dbReference>
<comment type="catalytic activity">
    <reaction evidence="4">
        <text>[thioredoxin]-disulfide + sulfite + AMP + 2 H(+) = adenosine 5'-phosphosulfate + [thioredoxin]-dithiol</text>
        <dbReference type="Rhea" id="RHEA:21976"/>
        <dbReference type="Rhea" id="RHEA-COMP:10698"/>
        <dbReference type="Rhea" id="RHEA-COMP:10700"/>
        <dbReference type="ChEBI" id="CHEBI:15378"/>
        <dbReference type="ChEBI" id="CHEBI:17359"/>
        <dbReference type="ChEBI" id="CHEBI:29950"/>
        <dbReference type="ChEBI" id="CHEBI:50058"/>
        <dbReference type="ChEBI" id="CHEBI:58243"/>
        <dbReference type="ChEBI" id="CHEBI:456215"/>
        <dbReference type="EC" id="1.8.4.10"/>
    </reaction>
</comment>
<dbReference type="EC" id="1.8.4.10" evidence="4"/>
<protein>
    <recommendedName>
        <fullName evidence="4">Adenosine 5'-phosphosulfate reductase</fullName>
        <shortName evidence="4">APS reductase</shortName>
        <ecNumber evidence="4">1.8.4.10</ecNumber>
    </recommendedName>
    <alternativeName>
        <fullName evidence="4">5'-adenylylsulfate reductase</fullName>
    </alternativeName>
    <alternativeName>
        <fullName evidence="4">Thioredoxin-dependent 5'-adenylylsulfate reductase</fullName>
    </alternativeName>
</protein>
<dbReference type="GO" id="GO:0051539">
    <property type="term" value="F:4 iron, 4 sulfur cluster binding"/>
    <property type="evidence" value="ECO:0007669"/>
    <property type="project" value="UniProtKB-UniRule"/>
</dbReference>
<keyword evidence="4" id="KW-0411">Iron-sulfur</keyword>
<sequence>MLDTISSLDSTDALAVLRDAITRRFAGKIALVSSFGTESAILLHMVAQIDKSVPVIFLDTGKLFAETLAYRDELVARLGLTDVRSIKPSGAQLAAYDPDGRLWEKDPDLCCAIRKTNPLDEALTGFEAWITGRKRGQSATRSNMQLVETGADGRITVNPLAFWTDADLEAYFETHDLPRHPLQAEGYTSIGCAVCTHKPLPGQDKRSGRWAGKAKTECGIHMPRAMTKPNWPEELSFEV</sequence>
<feature type="binding site" evidence="4">
    <location>
        <position position="195"/>
    </location>
    <ligand>
        <name>[4Fe-4S] cluster</name>
        <dbReference type="ChEBI" id="CHEBI:49883"/>
    </ligand>
</feature>
<reference evidence="6 7" key="1">
    <citation type="submission" date="2020-08" db="EMBL/GenBank/DDBJ databases">
        <title>Genomic Encyclopedia of Type Strains, Phase IV (KMG-IV): sequencing the most valuable type-strain genomes for metagenomic binning, comparative biology and taxonomic classification.</title>
        <authorList>
            <person name="Goeker M."/>
        </authorList>
    </citation>
    <scope>NUCLEOTIDE SEQUENCE [LARGE SCALE GENOMIC DNA]</scope>
    <source>
        <strain evidence="6 7">DSM 27026</strain>
    </source>
</reference>
<evidence type="ECO:0000256" key="4">
    <source>
        <dbReference type="HAMAP-Rule" id="MF_00063"/>
    </source>
</evidence>
<feature type="binding site" evidence="4">
    <location>
        <position position="110"/>
    </location>
    <ligand>
        <name>[4Fe-4S] cluster</name>
        <dbReference type="ChEBI" id="CHEBI:49883"/>
    </ligand>
</feature>
<keyword evidence="2 4" id="KW-0560">Oxidoreductase</keyword>
<gene>
    <name evidence="4" type="primary">cysH</name>
    <name evidence="6" type="ORF">HNP71_000739</name>
</gene>
<dbReference type="NCBIfam" id="TIGR00434">
    <property type="entry name" value="cysH"/>
    <property type="match status" value="1"/>
</dbReference>
<accession>A0A840VLN6</accession>
<dbReference type="AlphaFoldDB" id="A0A840VLN6"/>
<feature type="binding site" evidence="4">
    <location>
        <position position="111"/>
    </location>
    <ligand>
        <name>[4Fe-4S] cluster</name>
        <dbReference type="ChEBI" id="CHEBI:49883"/>
    </ligand>
</feature>
<feature type="active site" description="Nucleophile; cysteine thiosulfonate intermediate" evidence="4">
    <location>
        <position position="218"/>
    </location>
</feature>
<evidence type="ECO:0000313" key="6">
    <source>
        <dbReference type="EMBL" id="MBB5372501.1"/>
    </source>
</evidence>
<dbReference type="GO" id="GO:0019379">
    <property type="term" value="P:sulfate assimilation, phosphoadenylyl sulfate reduction by phosphoadenylyl-sulfate reductase (thioredoxin)"/>
    <property type="evidence" value="ECO:0007669"/>
    <property type="project" value="UniProtKB-UniRule"/>
</dbReference>